<dbReference type="InterPro" id="IPR001182">
    <property type="entry name" value="FtsW/RodA"/>
</dbReference>
<dbReference type="RefSeq" id="WP_062952623.1">
    <property type="nucleotide sequence ID" value="NZ_LPVY01000021.1"/>
</dbReference>
<dbReference type="GO" id="GO:0008955">
    <property type="term" value="F:peptidoglycan glycosyltransferase activity"/>
    <property type="evidence" value="ECO:0007669"/>
    <property type="project" value="UniProtKB-UniRule"/>
</dbReference>
<comment type="pathway">
    <text evidence="6">Cell wall biogenesis; peptidoglycan biosynthesis.</text>
</comment>
<comment type="caution">
    <text evidence="7">The sequence shown here is derived from an EMBL/GenBank/DDBJ whole genome shotgun (WGS) entry which is preliminary data.</text>
</comment>
<evidence type="ECO:0000256" key="6">
    <source>
        <dbReference type="HAMAP-Rule" id="MF_02079"/>
    </source>
</evidence>
<comment type="catalytic activity">
    <reaction evidence="6">
        <text>[GlcNAc-(1-&gt;4)-Mur2Ac(oyl-L-Ala-gamma-D-Glu-L-Lys-D-Ala-D-Ala)](n)-di-trans,octa-cis-undecaprenyl diphosphate + beta-D-GlcNAc-(1-&gt;4)-Mur2Ac(oyl-L-Ala-gamma-D-Glu-L-Lys-D-Ala-D-Ala)-di-trans,octa-cis-undecaprenyl diphosphate = [GlcNAc-(1-&gt;4)-Mur2Ac(oyl-L-Ala-gamma-D-Glu-L-Lys-D-Ala-D-Ala)](n+1)-di-trans,octa-cis-undecaprenyl diphosphate + di-trans,octa-cis-undecaprenyl diphosphate + H(+)</text>
        <dbReference type="Rhea" id="RHEA:23708"/>
        <dbReference type="Rhea" id="RHEA-COMP:9602"/>
        <dbReference type="Rhea" id="RHEA-COMP:9603"/>
        <dbReference type="ChEBI" id="CHEBI:15378"/>
        <dbReference type="ChEBI" id="CHEBI:58405"/>
        <dbReference type="ChEBI" id="CHEBI:60033"/>
        <dbReference type="ChEBI" id="CHEBI:78435"/>
        <dbReference type="EC" id="2.4.99.28"/>
    </reaction>
</comment>
<dbReference type="GO" id="GO:0051301">
    <property type="term" value="P:cell division"/>
    <property type="evidence" value="ECO:0007669"/>
    <property type="project" value="InterPro"/>
</dbReference>
<evidence type="ECO:0000313" key="7">
    <source>
        <dbReference type="EMBL" id="KZB62042.1"/>
    </source>
</evidence>
<feature type="transmembrane region" description="Helical" evidence="6">
    <location>
        <begin position="195"/>
        <end position="213"/>
    </location>
</feature>
<feature type="transmembrane region" description="Helical" evidence="6">
    <location>
        <begin position="59"/>
        <end position="77"/>
    </location>
</feature>
<dbReference type="PANTHER" id="PTHR30474">
    <property type="entry name" value="CELL CYCLE PROTEIN"/>
    <property type="match status" value="1"/>
</dbReference>
<evidence type="ECO:0000256" key="1">
    <source>
        <dbReference type="ARBA" id="ARBA00004141"/>
    </source>
</evidence>
<comment type="similarity">
    <text evidence="6">Belongs to the SEDS family. MrdB/RodA subfamily.</text>
</comment>
<keyword evidence="2 6" id="KW-0812">Transmembrane</keyword>
<organism evidence="7 8">
    <name type="scientific">Thalassospira lucentensis</name>
    <dbReference type="NCBI Taxonomy" id="168935"/>
    <lineage>
        <taxon>Bacteria</taxon>
        <taxon>Pseudomonadati</taxon>
        <taxon>Pseudomonadota</taxon>
        <taxon>Alphaproteobacteria</taxon>
        <taxon>Rhodospirillales</taxon>
        <taxon>Thalassospiraceae</taxon>
        <taxon>Thalassospira</taxon>
    </lineage>
</organism>
<dbReference type="GO" id="GO:0009252">
    <property type="term" value="P:peptidoglycan biosynthetic process"/>
    <property type="evidence" value="ECO:0007669"/>
    <property type="project" value="UniProtKB-UniRule"/>
</dbReference>
<dbReference type="NCBIfam" id="TIGR02210">
    <property type="entry name" value="rodA_shape"/>
    <property type="match status" value="1"/>
</dbReference>
<dbReference type="GO" id="GO:0008360">
    <property type="term" value="P:regulation of cell shape"/>
    <property type="evidence" value="ECO:0007669"/>
    <property type="project" value="UniProtKB-KW"/>
</dbReference>
<feature type="transmembrane region" description="Helical" evidence="6">
    <location>
        <begin position="348"/>
        <end position="369"/>
    </location>
</feature>
<dbReference type="GO" id="GO:0015648">
    <property type="term" value="F:lipid-linked peptidoglycan transporter activity"/>
    <property type="evidence" value="ECO:0007669"/>
    <property type="project" value="TreeGrafter"/>
</dbReference>
<accession>A0A154L1L7</accession>
<name>A0A154L1L7_9PROT</name>
<keyword evidence="6" id="KW-0573">Peptidoglycan synthesis</keyword>
<feature type="transmembrane region" description="Helical" evidence="6">
    <location>
        <begin position="171"/>
        <end position="188"/>
    </location>
</feature>
<keyword evidence="3 6" id="KW-0133">Cell shape</keyword>
<comment type="function">
    <text evidence="6">Peptidoglycan polymerase that is essential for cell wall elongation.</text>
</comment>
<keyword evidence="5 6" id="KW-0472">Membrane</keyword>
<keyword evidence="6" id="KW-0961">Cell wall biogenesis/degradation</keyword>
<dbReference type="Pfam" id="PF01098">
    <property type="entry name" value="FTSW_RODA_SPOVE"/>
    <property type="match status" value="1"/>
</dbReference>
<dbReference type="PANTHER" id="PTHR30474:SF1">
    <property type="entry name" value="PEPTIDOGLYCAN GLYCOSYLTRANSFERASE MRDB"/>
    <property type="match status" value="1"/>
</dbReference>
<feature type="transmembrane region" description="Helical" evidence="6">
    <location>
        <begin position="282"/>
        <end position="303"/>
    </location>
</feature>
<evidence type="ECO:0000256" key="5">
    <source>
        <dbReference type="ARBA" id="ARBA00023136"/>
    </source>
</evidence>
<proteinExistence type="inferred from homology"/>
<reference evidence="7 8" key="1">
    <citation type="submission" date="2015-12" db="EMBL/GenBank/DDBJ databases">
        <title>Genome sequence of Thalassospira lucentensis MCCC 1A02072.</title>
        <authorList>
            <person name="Lu L."/>
            <person name="Lai Q."/>
            <person name="Shao Z."/>
            <person name="Qian P."/>
        </authorList>
    </citation>
    <scope>NUCLEOTIDE SEQUENCE [LARGE SCALE GENOMIC DNA]</scope>
    <source>
        <strain evidence="7 8">MCCC 1A02072</strain>
    </source>
</reference>
<evidence type="ECO:0000256" key="2">
    <source>
        <dbReference type="ARBA" id="ARBA00022692"/>
    </source>
</evidence>
<dbReference type="InterPro" id="IPR011923">
    <property type="entry name" value="RodA/MrdB"/>
</dbReference>
<dbReference type="GO" id="GO:0071555">
    <property type="term" value="P:cell wall organization"/>
    <property type="evidence" value="ECO:0007669"/>
    <property type="project" value="UniProtKB-KW"/>
</dbReference>
<dbReference type="EMBL" id="LPVY01000021">
    <property type="protein sequence ID" value="KZB62042.1"/>
    <property type="molecule type" value="Genomic_DNA"/>
</dbReference>
<feature type="transmembrane region" description="Helical" evidence="6">
    <location>
        <begin position="315"/>
        <end position="342"/>
    </location>
</feature>
<dbReference type="Proteomes" id="UP000076335">
    <property type="component" value="Unassembled WGS sequence"/>
</dbReference>
<keyword evidence="4 6" id="KW-1133">Transmembrane helix</keyword>
<keyword evidence="6" id="KW-0997">Cell inner membrane</keyword>
<evidence type="ECO:0000313" key="8">
    <source>
        <dbReference type="Proteomes" id="UP000076335"/>
    </source>
</evidence>
<evidence type="ECO:0000256" key="4">
    <source>
        <dbReference type="ARBA" id="ARBA00022989"/>
    </source>
</evidence>
<dbReference type="OrthoDB" id="9768187at2"/>
<dbReference type="GO" id="GO:0032153">
    <property type="term" value="C:cell division site"/>
    <property type="evidence" value="ECO:0007669"/>
    <property type="project" value="TreeGrafter"/>
</dbReference>
<dbReference type="GO" id="GO:0005886">
    <property type="term" value="C:plasma membrane"/>
    <property type="evidence" value="ECO:0007669"/>
    <property type="project" value="UniProtKB-SubCell"/>
</dbReference>
<dbReference type="UniPathway" id="UPA00219"/>
<keyword evidence="6" id="KW-0808">Transferase</keyword>
<evidence type="ECO:0000256" key="3">
    <source>
        <dbReference type="ARBA" id="ARBA00022960"/>
    </source>
</evidence>
<feature type="transmembrane region" description="Helical" evidence="6">
    <location>
        <begin position="21"/>
        <end position="47"/>
    </location>
</feature>
<feature type="transmembrane region" description="Helical" evidence="6">
    <location>
        <begin position="84"/>
        <end position="104"/>
    </location>
</feature>
<dbReference type="AlphaFoldDB" id="A0A154L1L7"/>
<dbReference type="HAMAP" id="MF_02079">
    <property type="entry name" value="PGT_RodA"/>
    <property type="match status" value="1"/>
</dbReference>
<keyword evidence="6" id="KW-0328">Glycosyltransferase</keyword>
<comment type="subcellular location">
    <subcellularLocation>
        <location evidence="6">Cell inner membrane</location>
        <topology evidence="6">Multi-pass membrane protein</topology>
    </subcellularLocation>
    <subcellularLocation>
        <location evidence="1">Membrane</location>
        <topology evidence="1">Multi-pass membrane protein</topology>
    </subcellularLocation>
</comment>
<keyword evidence="6" id="KW-1003">Cell membrane</keyword>
<dbReference type="EC" id="2.4.99.28" evidence="6"/>
<sequence>MASRRYRIGEDPDYVPIGRRLLMLNWTLVMLIAALAGIGFAMLYSAANGSFEPWAERQMMRFAVGAALMIVIAVTDIRVWLKLAYFSYFVALILLIGVEIKGDIGMGAQRWINLGFFQLQPSELMKISLVLALARYFHGLTVEETGRIPLLVPPLLMVLAPAALVLRQPDLGTALLLIAGGGVIFWLAGVRVWKFALILGAALAIIPIGWQFLRDYQKNRVLTFLNPENDPLGAGYHITQSKIALGSGGLFGKGYMLGSQSHLNFLPEKQTDFIFTMLGEEFGLVGGLALLLLYTMVIMYGYVIALRCRNQFGRLVAIGITSTFFLYVFINIAMVMGLIPVVGVPLPLVSYGGTVMMTILVSFGLLMSVSIHRDIRISRQGNDDGRQ</sequence>
<gene>
    <name evidence="6" type="primary">mrdB</name>
    <name evidence="6" type="synonym">rodA</name>
    <name evidence="7" type="ORF">AUP42_03510</name>
</gene>
<protein>
    <recommendedName>
        <fullName evidence="6">Peptidoglycan glycosyltransferase MrdB</fullName>
        <shortName evidence="6">PGT</shortName>
        <ecNumber evidence="6">2.4.99.28</ecNumber>
    </recommendedName>
    <alternativeName>
        <fullName evidence="6">Cell elongation protein RodA</fullName>
    </alternativeName>
    <alternativeName>
        <fullName evidence="6">Cell wall polymerase</fullName>
    </alternativeName>
    <alternativeName>
        <fullName evidence="6">Peptidoglycan polymerase</fullName>
        <shortName evidence="6">PG polymerase</shortName>
    </alternativeName>
</protein>